<feature type="domain" description="EamA" evidence="7">
    <location>
        <begin position="13"/>
        <end position="147"/>
    </location>
</feature>
<evidence type="ECO:0000256" key="6">
    <source>
        <dbReference type="SAM" id="Phobius"/>
    </source>
</evidence>
<evidence type="ECO:0000256" key="1">
    <source>
        <dbReference type="ARBA" id="ARBA00004141"/>
    </source>
</evidence>
<feature type="transmembrane region" description="Helical" evidence="6">
    <location>
        <begin position="42"/>
        <end position="62"/>
    </location>
</feature>
<feature type="transmembrane region" description="Helical" evidence="6">
    <location>
        <begin position="230"/>
        <end position="249"/>
    </location>
</feature>
<dbReference type="GO" id="GO:0016020">
    <property type="term" value="C:membrane"/>
    <property type="evidence" value="ECO:0007669"/>
    <property type="project" value="UniProtKB-SubCell"/>
</dbReference>
<evidence type="ECO:0000259" key="7">
    <source>
        <dbReference type="Pfam" id="PF00892"/>
    </source>
</evidence>
<reference evidence="8 9" key="2">
    <citation type="submission" date="2018-03" db="EMBL/GenBank/DDBJ databases">
        <title>The ancient ancestry and fast evolution of plastids.</title>
        <authorList>
            <person name="Moore K.R."/>
            <person name="Magnabosco C."/>
            <person name="Momper L."/>
            <person name="Gold D.A."/>
            <person name="Bosak T."/>
            <person name="Fournier G.P."/>
        </authorList>
    </citation>
    <scope>NUCLEOTIDE SEQUENCE [LARGE SCALE GENOMIC DNA]</scope>
    <source>
        <strain evidence="8 9">ULC007</strain>
    </source>
</reference>
<comment type="similarity">
    <text evidence="2">Belongs to the EamA transporter family.</text>
</comment>
<evidence type="ECO:0000256" key="5">
    <source>
        <dbReference type="ARBA" id="ARBA00023136"/>
    </source>
</evidence>
<comment type="caution">
    <text evidence="8">The sequence shown here is derived from an EMBL/GenBank/DDBJ whole genome shotgun (WGS) entry which is preliminary data.</text>
</comment>
<name>A0A2T1DET0_9CYAN</name>
<dbReference type="PANTHER" id="PTHR32322:SF2">
    <property type="entry name" value="EAMA DOMAIN-CONTAINING PROTEIN"/>
    <property type="match status" value="1"/>
</dbReference>
<sequence>MPLDFFSFIFLFKGEFAALSAALIWASASVIYSKVGRQLSPLILNLTKGWIAIVLIVLTLLLRGQLIPSISASHWGLLLLSGILGIGFGDTAYFNALNCIGARRTLLLETLAPSLSALLAMLFLQEHLSSVAWWGIGLTLTGVFWVVAERVPESAQTHFRPLRGLGFGFLAALGQSIGAVLSRAALSGTDIDPLLSTLIRLIGGTIVLLMWVFIRPPREKLFKPLSSQRLFVTVAGTAFISTYLGIWLQQISLKYAATGVAQALTNTSPLFILPIALWMGEKVSLRAVLGVAVALAGVWLLFNKA</sequence>
<feature type="transmembrane region" description="Helical" evidence="6">
    <location>
        <begin position="194"/>
        <end position="214"/>
    </location>
</feature>
<dbReference type="OrthoDB" id="6235706at2"/>
<protein>
    <submittedName>
        <fullName evidence="8">EamA family transporter</fullName>
    </submittedName>
</protein>
<keyword evidence="5 6" id="KW-0472">Membrane</keyword>
<dbReference type="AlphaFoldDB" id="A0A2T1DET0"/>
<dbReference type="InterPro" id="IPR050638">
    <property type="entry name" value="AA-Vitamin_Transporters"/>
</dbReference>
<gene>
    <name evidence="8" type="ORF">C7B65_13365</name>
</gene>
<organism evidence="8 9">
    <name type="scientific">Phormidesmis priestleyi ULC007</name>
    <dbReference type="NCBI Taxonomy" id="1920490"/>
    <lineage>
        <taxon>Bacteria</taxon>
        <taxon>Bacillati</taxon>
        <taxon>Cyanobacteriota</taxon>
        <taxon>Cyanophyceae</taxon>
        <taxon>Leptolyngbyales</taxon>
        <taxon>Leptolyngbyaceae</taxon>
        <taxon>Phormidesmis</taxon>
    </lineage>
</organism>
<proteinExistence type="inferred from homology"/>
<feature type="domain" description="EamA" evidence="7">
    <location>
        <begin position="163"/>
        <end position="302"/>
    </location>
</feature>
<feature type="transmembrane region" description="Helical" evidence="6">
    <location>
        <begin position="131"/>
        <end position="148"/>
    </location>
</feature>
<reference evidence="8 9" key="1">
    <citation type="submission" date="2018-02" db="EMBL/GenBank/DDBJ databases">
        <authorList>
            <person name="Cohen D.B."/>
            <person name="Kent A.D."/>
        </authorList>
    </citation>
    <scope>NUCLEOTIDE SEQUENCE [LARGE SCALE GENOMIC DNA]</scope>
    <source>
        <strain evidence="8 9">ULC007</strain>
    </source>
</reference>
<dbReference type="EMBL" id="PVWG01000013">
    <property type="protein sequence ID" value="PSB18999.1"/>
    <property type="molecule type" value="Genomic_DNA"/>
</dbReference>
<feature type="transmembrane region" description="Helical" evidence="6">
    <location>
        <begin position="160"/>
        <end position="182"/>
    </location>
</feature>
<dbReference type="InterPro" id="IPR000620">
    <property type="entry name" value="EamA_dom"/>
</dbReference>
<evidence type="ECO:0000256" key="2">
    <source>
        <dbReference type="ARBA" id="ARBA00007362"/>
    </source>
</evidence>
<evidence type="ECO:0000313" key="9">
    <source>
        <dbReference type="Proteomes" id="UP000238634"/>
    </source>
</evidence>
<dbReference type="RefSeq" id="WP_073072232.1">
    <property type="nucleotide sequence ID" value="NZ_MPPI01000014.1"/>
</dbReference>
<accession>A0A2T1DET0</accession>
<dbReference type="Pfam" id="PF00892">
    <property type="entry name" value="EamA"/>
    <property type="match status" value="2"/>
</dbReference>
<dbReference type="STRING" id="1920490.GCA_001895925_04856"/>
<feature type="transmembrane region" description="Helical" evidence="6">
    <location>
        <begin position="283"/>
        <end position="302"/>
    </location>
</feature>
<dbReference type="InterPro" id="IPR037185">
    <property type="entry name" value="EmrE-like"/>
</dbReference>
<feature type="transmembrane region" description="Helical" evidence="6">
    <location>
        <begin position="74"/>
        <end position="94"/>
    </location>
</feature>
<keyword evidence="9" id="KW-1185">Reference proteome</keyword>
<evidence type="ECO:0000313" key="8">
    <source>
        <dbReference type="EMBL" id="PSB18999.1"/>
    </source>
</evidence>
<evidence type="ECO:0000256" key="3">
    <source>
        <dbReference type="ARBA" id="ARBA00022692"/>
    </source>
</evidence>
<dbReference type="PANTHER" id="PTHR32322">
    <property type="entry name" value="INNER MEMBRANE TRANSPORTER"/>
    <property type="match status" value="1"/>
</dbReference>
<evidence type="ECO:0000256" key="4">
    <source>
        <dbReference type="ARBA" id="ARBA00022989"/>
    </source>
</evidence>
<dbReference type="Proteomes" id="UP000238634">
    <property type="component" value="Unassembled WGS sequence"/>
</dbReference>
<keyword evidence="3 6" id="KW-0812">Transmembrane</keyword>
<feature type="transmembrane region" description="Helical" evidence="6">
    <location>
        <begin position="255"/>
        <end position="276"/>
    </location>
</feature>
<dbReference type="SUPFAM" id="SSF103481">
    <property type="entry name" value="Multidrug resistance efflux transporter EmrE"/>
    <property type="match status" value="2"/>
</dbReference>
<comment type="subcellular location">
    <subcellularLocation>
        <location evidence="1">Membrane</location>
        <topology evidence="1">Multi-pass membrane protein</topology>
    </subcellularLocation>
</comment>
<feature type="transmembrane region" description="Helical" evidence="6">
    <location>
        <begin position="6"/>
        <end position="30"/>
    </location>
</feature>
<keyword evidence="4 6" id="KW-1133">Transmembrane helix</keyword>